<name>A0A1M5VA92_9BACT</name>
<dbReference type="RefSeq" id="WP_073374968.1">
    <property type="nucleotide sequence ID" value="NZ_FQXS01000007.1"/>
</dbReference>
<feature type="compositionally biased region" description="Basic and acidic residues" evidence="2">
    <location>
        <begin position="110"/>
        <end position="122"/>
    </location>
</feature>
<dbReference type="Proteomes" id="UP000184139">
    <property type="component" value="Unassembled WGS sequence"/>
</dbReference>
<evidence type="ECO:0000313" key="3">
    <source>
        <dbReference type="EMBL" id="SHH71843.1"/>
    </source>
</evidence>
<dbReference type="GO" id="GO:0043093">
    <property type="term" value="P:FtsZ-dependent cytokinesis"/>
    <property type="evidence" value="ECO:0007669"/>
    <property type="project" value="InterPro"/>
</dbReference>
<gene>
    <name evidence="3" type="ORF">SAMN02745124_01594</name>
</gene>
<dbReference type="STRING" id="1121409.SAMN02745124_01594"/>
<sequence>MAKDNELLRLERHIEQLLQRFAAVRDENRRLERELSTAVADNEQLRRELGTMTEERQEMTTRVDSLIDRIENWQAELPDETVPVDDAPAGQPSTTEEQSETGEQQATARVETDLENKQERDGGIQGSLFSR</sequence>
<dbReference type="GO" id="GO:0090529">
    <property type="term" value="P:cell septum assembly"/>
    <property type="evidence" value="ECO:0007669"/>
    <property type="project" value="InterPro"/>
</dbReference>
<dbReference type="GO" id="GO:0005737">
    <property type="term" value="C:cytoplasm"/>
    <property type="evidence" value="ECO:0007669"/>
    <property type="project" value="InterPro"/>
</dbReference>
<keyword evidence="1" id="KW-0175">Coiled coil</keyword>
<dbReference type="InterPro" id="IPR009252">
    <property type="entry name" value="Cell_div_ZapB"/>
</dbReference>
<protein>
    <recommendedName>
        <fullName evidence="5">Cell division protein ZapB</fullName>
    </recommendedName>
</protein>
<dbReference type="Gene3D" id="1.20.5.340">
    <property type="match status" value="1"/>
</dbReference>
<proteinExistence type="predicted"/>
<accession>A0A1M5VA92</accession>
<dbReference type="EMBL" id="FQXS01000007">
    <property type="protein sequence ID" value="SHH71843.1"/>
    <property type="molecule type" value="Genomic_DNA"/>
</dbReference>
<evidence type="ECO:0000256" key="2">
    <source>
        <dbReference type="SAM" id="MobiDB-lite"/>
    </source>
</evidence>
<feature type="compositionally biased region" description="Low complexity" evidence="2">
    <location>
        <begin position="90"/>
        <end position="108"/>
    </location>
</feature>
<dbReference type="AlphaFoldDB" id="A0A1M5VA92"/>
<keyword evidence="4" id="KW-1185">Reference proteome</keyword>
<organism evidence="3 4">
    <name type="scientific">Desulfofustis glycolicus DSM 9705</name>
    <dbReference type="NCBI Taxonomy" id="1121409"/>
    <lineage>
        <taxon>Bacteria</taxon>
        <taxon>Pseudomonadati</taxon>
        <taxon>Thermodesulfobacteriota</taxon>
        <taxon>Desulfobulbia</taxon>
        <taxon>Desulfobulbales</taxon>
        <taxon>Desulfocapsaceae</taxon>
        <taxon>Desulfofustis</taxon>
    </lineage>
</organism>
<evidence type="ECO:0000313" key="4">
    <source>
        <dbReference type="Proteomes" id="UP000184139"/>
    </source>
</evidence>
<evidence type="ECO:0008006" key="5">
    <source>
        <dbReference type="Google" id="ProtNLM"/>
    </source>
</evidence>
<reference evidence="3 4" key="1">
    <citation type="submission" date="2016-11" db="EMBL/GenBank/DDBJ databases">
        <authorList>
            <person name="Jaros S."/>
            <person name="Januszkiewicz K."/>
            <person name="Wedrychowicz H."/>
        </authorList>
    </citation>
    <scope>NUCLEOTIDE SEQUENCE [LARGE SCALE GENOMIC DNA]</scope>
    <source>
        <strain evidence="3 4">DSM 9705</strain>
    </source>
</reference>
<evidence type="ECO:0000256" key="1">
    <source>
        <dbReference type="ARBA" id="ARBA00023054"/>
    </source>
</evidence>
<dbReference type="Pfam" id="PF06005">
    <property type="entry name" value="ZapB"/>
    <property type="match status" value="1"/>
</dbReference>
<feature type="region of interest" description="Disordered" evidence="2">
    <location>
        <begin position="75"/>
        <end position="131"/>
    </location>
</feature>